<name>A0A517NWJ2_9BACT</name>
<keyword evidence="3" id="KW-1185">Reference proteome</keyword>
<feature type="chain" id="PRO_5021826183" description="Mucin-like protein" evidence="1">
    <location>
        <begin position="41"/>
        <end position="434"/>
    </location>
</feature>
<dbReference type="Pfam" id="PF04338">
    <property type="entry name" value="DUF481"/>
    <property type="match status" value="1"/>
</dbReference>
<organism evidence="2 3">
    <name type="scientific">Stieleria marina</name>
    <dbReference type="NCBI Taxonomy" id="1930275"/>
    <lineage>
        <taxon>Bacteria</taxon>
        <taxon>Pseudomonadati</taxon>
        <taxon>Planctomycetota</taxon>
        <taxon>Planctomycetia</taxon>
        <taxon>Pirellulales</taxon>
        <taxon>Pirellulaceae</taxon>
        <taxon>Stieleria</taxon>
    </lineage>
</organism>
<dbReference type="EMBL" id="CP036526">
    <property type="protein sequence ID" value="QDT11478.1"/>
    <property type="molecule type" value="Genomic_DNA"/>
</dbReference>
<dbReference type="Proteomes" id="UP000319817">
    <property type="component" value="Chromosome"/>
</dbReference>
<proteinExistence type="predicted"/>
<gene>
    <name evidence="2" type="ORF">K239x_34760</name>
</gene>
<reference evidence="2 3" key="1">
    <citation type="submission" date="2019-02" db="EMBL/GenBank/DDBJ databases">
        <title>Deep-cultivation of Planctomycetes and their phenomic and genomic characterization uncovers novel biology.</title>
        <authorList>
            <person name="Wiegand S."/>
            <person name="Jogler M."/>
            <person name="Boedeker C."/>
            <person name="Pinto D."/>
            <person name="Vollmers J."/>
            <person name="Rivas-Marin E."/>
            <person name="Kohn T."/>
            <person name="Peeters S.H."/>
            <person name="Heuer A."/>
            <person name="Rast P."/>
            <person name="Oberbeckmann S."/>
            <person name="Bunk B."/>
            <person name="Jeske O."/>
            <person name="Meyerdierks A."/>
            <person name="Storesund J.E."/>
            <person name="Kallscheuer N."/>
            <person name="Luecker S."/>
            <person name="Lage O.M."/>
            <person name="Pohl T."/>
            <person name="Merkel B.J."/>
            <person name="Hornburger P."/>
            <person name="Mueller R.-W."/>
            <person name="Bruemmer F."/>
            <person name="Labrenz M."/>
            <person name="Spormann A.M."/>
            <person name="Op den Camp H."/>
            <person name="Overmann J."/>
            <person name="Amann R."/>
            <person name="Jetten M.S.M."/>
            <person name="Mascher T."/>
            <person name="Medema M.H."/>
            <person name="Devos D.P."/>
            <person name="Kaster A.-K."/>
            <person name="Ovreas L."/>
            <person name="Rohde M."/>
            <person name="Galperin M.Y."/>
            <person name="Jogler C."/>
        </authorList>
    </citation>
    <scope>NUCLEOTIDE SEQUENCE [LARGE SCALE GENOMIC DNA]</scope>
    <source>
        <strain evidence="2 3">K23_9</strain>
    </source>
</reference>
<evidence type="ECO:0008006" key="4">
    <source>
        <dbReference type="Google" id="ProtNLM"/>
    </source>
</evidence>
<dbReference type="AlphaFoldDB" id="A0A517NWJ2"/>
<evidence type="ECO:0000313" key="3">
    <source>
        <dbReference type="Proteomes" id="UP000319817"/>
    </source>
</evidence>
<feature type="signal peptide" evidence="1">
    <location>
        <begin position="1"/>
        <end position="40"/>
    </location>
</feature>
<protein>
    <recommendedName>
        <fullName evidence="4">Mucin-like protein</fullName>
    </recommendedName>
</protein>
<dbReference type="InterPro" id="IPR007433">
    <property type="entry name" value="DUF481"/>
</dbReference>
<evidence type="ECO:0000313" key="2">
    <source>
        <dbReference type="EMBL" id="QDT11478.1"/>
    </source>
</evidence>
<evidence type="ECO:0000256" key="1">
    <source>
        <dbReference type="SAM" id="SignalP"/>
    </source>
</evidence>
<dbReference type="RefSeq" id="WP_419189037.1">
    <property type="nucleotide sequence ID" value="NZ_CP036526.1"/>
</dbReference>
<keyword evidence="1" id="KW-0732">Signal</keyword>
<accession>A0A517NWJ2</accession>
<sequence precursor="true">MIEFLTLTTKSRWSTASSFAACSFAVCVIALLGQPSPAMGQNGETQPAWMGGTSTWTGDGYEVETTPKATLLPNNIDPASGPILNPYATGATKPYTTPVDPQAKKAAAVASELKTPLTGAASKIDSKFSQAIGAVAQAGAKTPETDSQDSSSVLAQVAHSQPLAGPIVGPIVGSGPLANPPGTPSMGQQIGAGINRDRPPLIEESIRWYQYPWRWMTQGWTNSIELGLDGSQGNAETLAIQTGAELKRKTDAYTLALDFDYRLVNNRDVVTEDNGRFNVDYDRLLGDSPWSLFGKFGLEWDEFKAFDLRLNLNSGVGYHWIRNDRTTFVTRFGAGASREIGAPDDDWVPEAVFGFDAEHQINKRNKFKAKLDYFPSWEDFGNYRIVSDASWEILLRDDESLSLKLAATDRYDSTPQGGNKANDVYYSLLLLMKF</sequence>